<evidence type="ECO:0000313" key="1">
    <source>
        <dbReference type="EMBL" id="ALV40299.1"/>
    </source>
</evidence>
<dbReference type="AlphaFoldDB" id="A0A0U3QFK6"/>
<dbReference type="Proteomes" id="UP000065151">
    <property type="component" value="Chromosome"/>
</dbReference>
<organism evidence="1">
    <name type="scientific">Pseudarthrobacter sulfonivorans</name>
    <dbReference type="NCBI Taxonomy" id="121292"/>
    <lineage>
        <taxon>Bacteria</taxon>
        <taxon>Bacillati</taxon>
        <taxon>Actinomycetota</taxon>
        <taxon>Actinomycetes</taxon>
        <taxon>Micrococcales</taxon>
        <taxon>Micrococcaceae</taxon>
        <taxon>Pseudarthrobacter</taxon>
    </lineage>
</organism>
<reference evidence="1 2" key="1">
    <citation type="submission" date="2015-12" db="EMBL/GenBank/DDBJ databases">
        <authorList>
            <person name="Shamseldin A."/>
            <person name="Moawad H."/>
            <person name="Abd El-Rahim W.M."/>
            <person name="Sadowsky M.J."/>
        </authorList>
    </citation>
    <scope>NUCLEOTIDE SEQUENCE [LARGE SCALE GENOMIC DNA]</scope>
    <source>
        <strain evidence="1 2">Ar51</strain>
    </source>
</reference>
<dbReference type="STRING" id="121292.AU252_03215"/>
<dbReference type="EMBL" id="CP013747">
    <property type="protein sequence ID" value="ALV40299.1"/>
    <property type="molecule type" value="Genomic_DNA"/>
</dbReference>
<protein>
    <recommendedName>
        <fullName evidence="3">DUF1579 domain-containing protein</fullName>
    </recommendedName>
</protein>
<evidence type="ECO:0008006" key="3">
    <source>
        <dbReference type="Google" id="ProtNLM"/>
    </source>
</evidence>
<gene>
    <name evidence="1" type="ORF">AU252_03215</name>
</gene>
<accession>A0A0U3QFK6</accession>
<dbReference type="InterPro" id="IPR011473">
    <property type="entry name" value="DUF1579"/>
</dbReference>
<dbReference type="RefSeq" id="WP_058929488.1">
    <property type="nucleotide sequence ID" value="NZ_CP013747.1"/>
</dbReference>
<dbReference type="Pfam" id="PF07617">
    <property type="entry name" value="DUF1579"/>
    <property type="match status" value="1"/>
</dbReference>
<evidence type="ECO:0000313" key="2">
    <source>
        <dbReference type="Proteomes" id="UP000065151"/>
    </source>
</evidence>
<proteinExistence type="predicted"/>
<sequence length="153" mass="16991">MILPQPGTVHAVLENFLGHWRGTTRLAASSWGPERTAGAEISFTRAAGGFAVVQSYRHTEAGGSHFEGHGVFTVDRDHEDVLWYHVDSMGLPPGTPTRCTWVEGVLRVERHSDRGIARHTFRVDGDVLIHTAELRLGEGQDFVPFMTSECRRV</sequence>
<name>A0A0U3QFK6_9MICC</name>
<dbReference type="KEGG" id="psul:AU252_03215"/>